<sequence length="281" mass="31278">MGDPFVGSEAVANGELCKSALRTRYTRVFRDVYVGPGTELTPIVRAKAGWLWSGRRGIVAGNSAAAVHGAQWVDLEAPLEMIHSNRNPLAGLKVRTETIEDDEITLVDGTPITSPARTALDIGSWYPRDDAVAALDALARATNLKTADVDLLMQRYARRRGIQRARTALELMDGGAQSPRETWLRLIIIDGGLPRPQTQIPVYDGPGDPFAYLDMGWDDIKVAAEYDGEEHRASNWRYNWDLRRAERIQRQGWINVRIAAGQHKADVLRRVKAARASRLSR</sequence>
<gene>
    <name evidence="1" type="ORF">BN2156_05952</name>
</gene>
<dbReference type="EMBL" id="CWKH01000003">
    <property type="protein sequence ID" value="CRZ19037.1"/>
    <property type="molecule type" value="Genomic_DNA"/>
</dbReference>
<proteinExistence type="predicted"/>
<dbReference type="OrthoDB" id="5181611at2"/>
<keyword evidence="2" id="KW-1185">Reference proteome</keyword>
<evidence type="ECO:0000313" key="2">
    <source>
        <dbReference type="Proteomes" id="UP000199147"/>
    </source>
</evidence>
<reference evidence="2" key="1">
    <citation type="submission" date="2015-07" db="EMBL/GenBank/DDBJ databases">
        <authorList>
            <person name="Urmite Genomes"/>
        </authorList>
    </citation>
    <scope>NUCLEOTIDE SEQUENCE [LARGE SCALE GENOMIC DNA]</scope>
    <source>
        <strain evidence="2">type strain: ATCC 49404</strain>
    </source>
</reference>
<dbReference type="STRING" id="146018.BN2156_05952"/>
<accession>A0A0H5RZQ7</accession>
<name>A0A0H5RZQ7_9MYCO</name>
<evidence type="ECO:0000313" key="1">
    <source>
        <dbReference type="EMBL" id="CRZ19037.1"/>
    </source>
</evidence>
<organism evidence="1 2">
    <name type="scientific">Mycolicibacterium neworleansense</name>
    <dbReference type="NCBI Taxonomy" id="146018"/>
    <lineage>
        <taxon>Bacteria</taxon>
        <taxon>Bacillati</taxon>
        <taxon>Actinomycetota</taxon>
        <taxon>Actinomycetes</taxon>
        <taxon>Mycobacteriales</taxon>
        <taxon>Mycobacteriaceae</taxon>
        <taxon>Mycolicibacterium</taxon>
    </lineage>
</organism>
<dbReference type="RefSeq" id="WP_090518402.1">
    <property type="nucleotide sequence ID" value="NZ_CWKH01000003.1"/>
</dbReference>
<evidence type="ECO:0008006" key="3">
    <source>
        <dbReference type="Google" id="ProtNLM"/>
    </source>
</evidence>
<dbReference type="Proteomes" id="UP000199147">
    <property type="component" value="Unassembled WGS sequence"/>
</dbReference>
<protein>
    <recommendedName>
        <fullName evidence="3">Cullin, a subunit of E3 ubiquitin ligase</fullName>
    </recommendedName>
</protein>
<dbReference type="AlphaFoldDB" id="A0A0H5RZQ7"/>